<reference evidence="3 4" key="1">
    <citation type="submission" date="2019-01" db="EMBL/GenBank/DDBJ databases">
        <authorList>
            <person name="Ferrante I. M."/>
        </authorList>
    </citation>
    <scope>NUCLEOTIDE SEQUENCE [LARGE SCALE GENOMIC DNA]</scope>
    <source>
        <strain evidence="3 4">B856</strain>
    </source>
</reference>
<keyword evidence="2" id="KW-0472">Membrane</keyword>
<proteinExistence type="predicted"/>
<evidence type="ECO:0000313" key="4">
    <source>
        <dbReference type="Proteomes" id="UP000291116"/>
    </source>
</evidence>
<dbReference type="EMBL" id="CAACVS010000335">
    <property type="protein sequence ID" value="VEU41118.1"/>
    <property type="molecule type" value="Genomic_DNA"/>
</dbReference>
<accession>A0A448ZGG2</accession>
<feature type="region of interest" description="Disordered" evidence="1">
    <location>
        <begin position="1"/>
        <end position="75"/>
    </location>
</feature>
<dbReference type="Proteomes" id="UP000291116">
    <property type="component" value="Unassembled WGS sequence"/>
</dbReference>
<dbReference type="AlphaFoldDB" id="A0A448ZGG2"/>
<gene>
    <name evidence="3" type="ORF">PSNMU_V1.4_AUG-EV-PASAV3_0080840</name>
</gene>
<feature type="compositionally biased region" description="Low complexity" evidence="1">
    <location>
        <begin position="52"/>
        <end position="74"/>
    </location>
</feature>
<feature type="compositionally biased region" description="Basic residues" evidence="1">
    <location>
        <begin position="111"/>
        <end position="127"/>
    </location>
</feature>
<feature type="compositionally biased region" description="Polar residues" evidence="1">
    <location>
        <begin position="13"/>
        <end position="27"/>
    </location>
</feature>
<sequence length="288" mass="33056">MATTDTMKRPYRHSSTTSRFPPTSLQDITEMPRHLEGPYNQDGPHERMEQRNTYGSGSNSTNNKKTTTTSGSSYDDQLLTKGERVGAIIGLVVVLFVVLYFIMLNIRVRRPRSRRKHRRRNTGRRKRTYEEDHDSTTDDDSSTAELEMAEQQSVTPYALTKNEDKQVDKPQVSQARSWLWNLFKRTVQEEDKNQLHQAPKHTVGSSDCYYRHDSDEITFPFDEKSSRRVANGTTENLYVSNDDSVITLRDNDERDTNGDDVFDGIEDRDVLASVRLSSASTAYTTNQI</sequence>
<keyword evidence="4" id="KW-1185">Reference proteome</keyword>
<feature type="region of interest" description="Disordered" evidence="1">
    <location>
        <begin position="111"/>
        <end position="146"/>
    </location>
</feature>
<evidence type="ECO:0000313" key="3">
    <source>
        <dbReference type="EMBL" id="VEU41118.1"/>
    </source>
</evidence>
<organism evidence="3 4">
    <name type="scientific">Pseudo-nitzschia multistriata</name>
    <dbReference type="NCBI Taxonomy" id="183589"/>
    <lineage>
        <taxon>Eukaryota</taxon>
        <taxon>Sar</taxon>
        <taxon>Stramenopiles</taxon>
        <taxon>Ochrophyta</taxon>
        <taxon>Bacillariophyta</taxon>
        <taxon>Bacillariophyceae</taxon>
        <taxon>Bacillariophycidae</taxon>
        <taxon>Bacillariales</taxon>
        <taxon>Bacillariaceae</taxon>
        <taxon>Pseudo-nitzschia</taxon>
    </lineage>
</organism>
<name>A0A448ZGG2_9STRA</name>
<feature type="transmembrane region" description="Helical" evidence="2">
    <location>
        <begin position="85"/>
        <end position="106"/>
    </location>
</feature>
<keyword evidence="2" id="KW-1133">Transmembrane helix</keyword>
<evidence type="ECO:0000256" key="2">
    <source>
        <dbReference type="SAM" id="Phobius"/>
    </source>
</evidence>
<protein>
    <submittedName>
        <fullName evidence="3">Uncharacterized protein</fullName>
    </submittedName>
</protein>
<evidence type="ECO:0000256" key="1">
    <source>
        <dbReference type="SAM" id="MobiDB-lite"/>
    </source>
</evidence>
<keyword evidence="2" id="KW-0812">Transmembrane</keyword>